<dbReference type="InterPro" id="IPR036383">
    <property type="entry name" value="TSP1_rpt_sf"/>
</dbReference>
<feature type="non-terminal residue" evidence="3">
    <location>
        <position position="1"/>
    </location>
</feature>
<evidence type="ECO:0008006" key="5">
    <source>
        <dbReference type="Google" id="ProtNLM"/>
    </source>
</evidence>
<feature type="non-terminal residue" evidence="3">
    <location>
        <position position="248"/>
    </location>
</feature>
<sequence>IGHERNSTESQYQLTYFEITGDPALLIGSHEGDNFIGLMNYEDVKTLSILHMTVLIAPYPQEKEQAKLSFSRILDRVVNRRKEIPLKKKKPKSKSETIKVPHHYIVTIAFRALNWTSRETYKISDINIVHGGWSSWGSWERCSLTCGGGSQSRVRCCTNPPPRWGGRWCHGLSSISQSCNTNHCPGESVYSVLNQQSFIIFIINFAGSRYQCLVDARLNESALYTHAICNINANIKFRSCKVSTICWY</sequence>
<dbReference type="STRING" id="46731.A0A3M6V3D3"/>
<dbReference type="PANTHER" id="PTHR22906">
    <property type="entry name" value="PROPERDIN"/>
    <property type="match status" value="1"/>
</dbReference>
<comment type="caution">
    <text evidence="3">The sequence shown here is derived from an EMBL/GenBank/DDBJ whole genome shotgun (WGS) entry which is preliminary data.</text>
</comment>
<keyword evidence="2" id="KW-1015">Disulfide bond</keyword>
<dbReference type="InterPro" id="IPR052065">
    <property type="entry name" value="Compl_asym_regulator"/>
</dbReference>
<dbReference type="SMART" id="SM00209">
    <property type="entry name" value="TSP1"/>
    <property type="match status" value="1"/>
</dbReference>
<keyword evidence="4" id="KW-1185">Reference proteome</keyword>
<organism evidence="3 4">
    <name type="scientific">Pocillopora damicornis</name>
    <name type="common">Cauliflower coral</name>
    <name type="synonym">Millepora damicornis</name>
    <dbReference type="NCBI Taxonomy" id="46731"/>
    <lineage>
        <taxon>Eukaryota</taxon>
        <taxon>Metazoa</taxon>
        <taxon>Cnidaria</taxon>
        <taxon>Anthozoa</taxon>
        <taxon>Hexacorallia</taxon>
        <taxon>Scleractinia</taxon>
        <taxon>Astrocoeniina</taxon>
        <taxon>Pocilloporidae</taxon>
        <taxon>Pocillopora</taxon>
    </lineage>
</organism>
<reference evidence="3 4" key="1">
    <citation type="journal article" date="2018" name="Sci. Rep.">
        <title>Comparative analysis of the Pocillopora damicornis genome highlights role of immune system in coral evolution.</title>
        <authorList>
            <person name="Cunning R."/>
            <person name="Bay R.A."/>
            <person name="Gillette P."/>
            <person name="Baker A.C."/>
            <person name="Traylor-Knowles N."/>
        </authorList>
    </citation>
    <scope>NUCLEOTIDE SEQUENCE [LARGE SCALE GENOMIC DNA]</scope>
    <source>
        <strain evidence="3">RSMAS</strain>
        <tissue evidence="3">Whole animal</tissue>
    </source>
</reference>
<evidence type="ECO:0000256" key="2">
    <source>
        <dbReference type="ARBA" id="ARBA00023157"/>
    </source>
</evidence>
<dbReference type="PROSITE" id="PS50092">
    <property type="entry name" value="TSP1"/>
    <property type="match status" value="1"/>
</dbReference>
<evidence type="ECO:0000313" key="3">
    <source>
        <dbReference type="EMBL" id="RMX60387.1"/>
    </source>
</evidence>
<dbReference type="SUPFAM" id="SSF82895">
    <property type="entry name" value="TSP-1 type 1 repeat"/>
    <property type="match status" value="1"/>
</dbReference>
<evidence type="ECO:0000313" key="4">
    <source>
        <dbReference type="Proteomes" id="UP000275408"/>
    </source>
</evidence>
<dbReference type="InterPro" id="IPR000884">
    <property type="entry name" value="TSP1_rpt"/>
</dbReference>
<dbReference type="Proteomes" id="UP000275408">
    <property type="component" value="Unassembled WGS sequence"/>
</dbReference>
<gene>
    <name evidence="3" type="ORF">pdam_00020578</name>
</gene>
<dbReference type="EMBL" id="RCHS01000156">
    <property type="protein sequence ID" value="RMX60387.1"/>
    <property type="molecule type" value="Genomic_DNA"/>
</dbReference>
<dbReference type="Gene3D" id="2.20.100.10">
    <property type="entry name" value="Thrombospondin type-1 (TSP1) repeat"/>
    <property type="match status" value="1"/>
</dbReference>
<dbReference type="AlphaFoldDB" id="A0A3M6V3D3"/>
<dbReference type="Pfam" id="PF00090">
    <property type="entry name" value="TSP_1"/>
    <property type="match status" value="1"/>
</dbReference>
<dbReference type="PRINTS" id="PR01705">
    <property type="entry name" value="TSP1REPEAT"/>
</dbReference>
<dbReference type="FunFam" id="2.20.100.10:FF:000001">
    <property type="entry name" value="semaphorin-5A isoform X1"/>
    <property type="match status" value="1"/>
</dbReference>
<evidence type="ECO:0000256" key="1">
    <source>
        <dbReference type="ARBA" id="ARBA00022737"/>
    </source>
</evidence>
<proteinExistence type="predicted"/>
<name>A0A3M6V3D3_POCDA</name>
<keyword evidence="1" id="KW-0677">Repeat</keyword>
<accession>A0A3M6V3D3</accession>
<protein>
    <recommendedName>
        <fullName evidence="5">Sema domain-containing protein</fullName>
    </recommendedName>
</protein>